<dbReference type="OrthoDB" id="2800937at2759"/>
<dbReference type="Proteomes" id="UP000194127">
    <property type="component" value="Unassembled WGS sequence"/>
</dbReference>
<sequence length="284" mass="31549">MTRPTSVIAGQPITPSASHKYIGVILDQELRFKEHAAYALGKGQFWAAQLRRLSKPTQGMPLRFSRQLYLSVAVPRMLYAADVWCAPTLTSTKNGRRPSQHVRKLIGVQRLVTMQSLGALRSTATDLLDAHADLLPIDLLVDRIVMQSALRLATLHPSNPMCAVAKKTARRLVKRHRTALHHTFRIFSVDPDRTETINPTRLSPNWEPRFRVHIAPSAEKAESCRDGHKIWTDGSLIDGGVGAAAVLEKNDEHKAVLRKYLGRGTEHIVFDGENVGLALGLELV</sequence>
<keyword evidence="2" id="KW-1185">Reference proteome</keyword>
<organism evidence="1 2">
    <name type="scientific">Postia placenta MAD-698-R-SB12</name>
    <dbReference type="NCBI Taxonomy" id="670580"/>
    <lineage>
        <taxon>Eukaryota</taxon>
        <taxon>Fungi</taxon>
        <taxon>Dikarya</taxon>
        <taxon>Basidiomycota</taxon>
        <taxon>Agaricomycotina</taxon>
        <taxon>Agaricomycetes</taxon>
        <taxon>Polyporales</taxon>
        <taxon>Adustoporiaceae</taxon>
        <taxon>Rhodonia</taxon>
    </lineage>
</organism>
<protein>
    <recommendedName>
        <fullName evidence="3">RNase H type-1 domain-containing protein</fullName>
    </recommendedName>
</protein>
<accession>A0A1X6MHX7</accession>
<evidence type="ECO:0008006" key="3">
    <source>
        <dbReference type="Google" id="ProtNLM"/>
    </source>
</evidence>
<dbReference type="EMBL" id="KZ110716">
    <property type="protein sequence ID" value="OSX55960.1"/>
    <property type="molecule type" value="Genomic_DNA"/>
</dbReference>
<gene>
    <name evidence="1" type="ORF">POSPLADRAFT_1106853</name>
</gene>
<reference evidence="1 2" key="1">
    <citation type="submission" date="2017-04" db="EMBL/GenBank/DDBJ databases">
        <title>Genome Sequence of the Model Brown-Rot Fungus Postia placenta SB12.</title>
        <authorList>
            <consortium name="DOE Joint Genome Institute"/>
            <person name="Gaskell J."/>
            <person name="Kersten P."/>
            <person name="Larrondo L.F."/>
            <person name="Canessa P."/>
            <person name="Martinez D."/>
            <person name="Hibbett D."/>
            <person name="Schmoll M."/>
            <person name="Kubicek C.P."/>
            <person name="Martinez A.T."/>
            <person name="Yadav J."/>
            <person name="Master E."/>
            <person name="Magnuson J.K."/>
            <person name="James T."/>
            <person name="Yaver D."/>
            <person name="Berka R."/>
            <person name="Labutti K."/>
            <person name="Lipzen A."/>
            <person name="Aerts A."/>
            <person name="Barry K."/>
            <person name="Henrissat B."/>
            <person name="Blanchette R."/>
            <person name="Grigoriev I."/>
            <person name="Cullen D."/>
        </authorList>
    </citation>
    <scope>NUCLEOTIDE SEQUENCE [LARGE SCALE GENOMIC DNA]</scope>
    <source>
        <strain evidence="1 2">MAD-698-R-SB12</strain>
    </source>
</reference>
<evidence type="ECO:0000313" key="1">
    <source>
        <dbReference type="EMBL" id="OSX55960.1"/>
    </source>
</evidence>
<dbReference type="GeneID" id="36328245"/>
<evidence type="ECO:0000313" key="2">
    <source>
        <dbReference type="Proteomes" id="UP000194127"/>
    </source>
</evidence>
<dbReference type="AlphaFoldDB" id="A0A1X6MHX7"/>
<dbReference type="RefSeq" id="XP_024332754.1">
    <property type="nucleotide sequence ID" value="XM_024483296.1"/>
</dbReference>
<feature type="non-terminal residue" evidence="1">
    <location>
        <position position="284"/>
    </location>
</feature>
<proteinExistence type="predicted"/>
<dbReference type="STRING" id="670580.A0A1X6MHX7"/>
<name>A0A1X6MHX7_9APHY</name>